<feature type="transmembrane region" description="Helical" evidence="1">
    <location>
        <begin position="68"/>
        <end position="87"/>
    </location>
</feature>
<evidence type="ECO:0000259" key="2">
    <source>
        <dbReference type="Pfam" id="PF00892"/>
    </source>
</evidence>
<proteinExistence type="predicted"/>
<accession>A0A9E7R0R1</accession>
<feature type="transmembrane region" description="Helical" evidence="1">
    <location>
        <begin position="249"/>
        <end position="269"/>
    </location>
</feature>
<dbReference type="AlphaFoldDB" id="A0A9E7R0R1"/>
<reference evidence="3" key="1">
    <citation type="submission" date="2022-09" db="EMBL/GenBank/DDBJ databases">
        <title>Diverse halophilic archaea isolated from saline environments.</title>
        <authorList>
            <person name="Cui H.-L."/>
        </authorList>
    </citation>
    <scope>NUCLEOTIDE SEQUENCE</scope>
    <source>
        <strain evidence="3">ZS-35-S2</strain>
    </source>
</reference>
<keyword evidence="1" id="KW-0472">Membrane</keyword>
<feature type="domain" description="EamA" evidence="2">
    <location>
        <begin position="5"/>
        <end position="142"/>
    </location>
</feature>
<evidence type="ECO:0000313" key="4">
    <source>
        <dbReference type="Proteomes" id="UP001057580"/>
    </source>
</evidence>
<dbReference type="InterPro" id="IPR000620">
    <property type="entry name" value="EamA_dom"/>
</dbReference>
<keyword evidence="1" id="KW-1133">Transmembrane helix</keyword>
<name>A0A9E7R0R1_9EURY</name>
<feature type="transmembrane region" description="Helical" evidence="1">
    <location>
        <begin position="99"/>
        <end position="119"/>
    </location>
</feature>
<feature type="transmembrane region" description="Helical" evidence="1">
    <location>
        <begin position="163"/>
        <end position="182"/>
    </location>
</feature>
<dbReference type="Proteomes" id="UP001057580">
    <property type="component" value="Chromosome"/>
</dbReference>
<dbReference type="EMBL" id="CP104003">
    <property type="protein sequence ID" value="UWM53501.1"/>
    <property type="molecule type" value="Genomic_DNA"/>
</dbReference>
<dbReference type="KEGG" id="ssai:N0B31_15305"/>
<feature type="transmembrane region" description="Helical" evidence="1">
    <location>
        <begin position="221"/>
        <end position="243"/>
    </location>
</feature>
<feature type="transmembrane region" description="Helical" evidence="1">
    <location>
        <begin position="125"/>
        <end position="142"/>
    </location>
</feature>
<dbReference type="GO" id="GO:0016020">
    <property type="term" value="C:membrane"/>
    <property type="evidence" value="ECO:0007669"/>
    <property type="project" value="InterPro"/>
</dbReference>
<feature type="transmembrane region" description="Helical" evidence="1">
    <location>
        <begin position="188"/>
        <end position="209"/>
    </location>
</feature>
<sequence>MIQAGVPTALAAALVFGAYLYVYKRSFDALPATVYTAVNETAGFGWYLLIAALTWPAGAAVVPAETTLADVALLCGVGLVIAAANLVSVRAFKLGDVSYIAPLNKLVPVFVLPIELLVLTTDLGSLQVLGVGLAGVAIYVANYETDSALAPLRRVVVYRPAQLALLGAVLFAMADVGTRAVLSTTPFTTQAVALFSFVAVAAVALPFAIPRVEWSRLRPALPGAVALSAVFAVGVHLATVSFAAAPASVVSPLVNTQAIVAVLLGSVLLDEGLLGRRLTAAVVAVAGIALVASG</sequence>
<protein>
    <submittedName>
        <fullName evidence="3">DMT family transporter</fullName>
    </submittedName>
</protein>
<feature type="transmembrane region" description="Helical" evidence="1">
    <location>
        <begin position="44"/>
        <end position="62"/>
    </location>
</feature>
<dbReference type="Pfam" id="PF00892">
    <property type="entry name" value="EamA"/>
    <property type="match status" value="2"/>
</dbReference>
<organism evidence="3 4">
    <name type="scientific">Salinirubellus salinus</name>
    <dbReference type="NCBI Taxonomy" id="1364945"/>
    <lineage>
        <taxon>Archaea</taxon>
        <taxon>Methanobacteriati</taxon>
        <taxon>Methanobacteriota</taxon>
        <taxon>Stenosarchaea group</taxon>
        <taxon>Halobacteria</taxon>
        <taxon>Halobacteriales</taxon>
        <taxon>Natronomonadaceae</taxon>
        <taxon>Salinirubellus</taxon>
    </lineage>
</organism>
<keyword evidence="4" id="KW-1185">Reference proteome</keyword>
<feature type="transmembrane region" description="Helical" evidence="1">
    <location>
        <begin position="6"/>
        <end position="23"/>
    </location>
</feature>
<feature type="domain" description="EamA" evidence="2">
    <location>
        <begin position="163"/>
        <end position="292"/>
    </location>
</feature>
<evidence type="ECO:0000313" key="3">
    <source>
        <dbReference type="EMBL" id="UWM53501.1"/>
    </source>
</evidence>
<evidence type="ECO:0000256" key="1">
    <source>
        <dbReference type="SAM" id="Phobius"/>
    </source>
</evidence>
<dbReference type="InterPro" id="IPR037185">
    <property type="entry name" value="EmrE-like"/>
</dbReference>
<dbReference type="RefSeq" id="WP_260592495.1">
    <property type="nucleotide sequence ID" value="NZ_CP104003.1"/>
</dbReference>
<dbReference type="SUPFAM" id="SSF103481">
    <property type="entry name" value="Multidrug resistance efflux transporter EmrE"/>
    <property type="match status" value="2"/>
</dbReference>
<keyword evidence="1" id="KW-0812">Transmembrane</keyword>
<gene>
    <name evidence="3" type="ORF">N0B31_15305</name>
</gene>
<dbReference type="GeneID" id="74943817"/>